<sequence>MKVFKDNYLSSIMSILALNVHVPSNADYDNPHKYGLEGARNFYLLTDENVKIGIWQILPESISHSLNDTDEQYFEDILGDGQNVILYHHGNAGTRLTPHRVELYKVLRKYFHVLAFDYRNPSEPDLVKDCMFIYKWVANRTNGHLFIWGHSLGTSLATHSLAQLKQKGYRPTGLILEAPFNNLREEISEFPLARLFKNLPWFSYTIVEPMQENGFKFETDKYICHVDTPTIILHAEDDHVVPYKLGHKLYKDALKCRKDTQGNMSFYKFDGKRNYEHKYICRAPELHDIIRKFTSQAIKESREKRLVN</sequence>
<dbReference type="AlphaFoldDB" id="A0AAV8X4H8"/>
<proteinExistence type="predicted"/>
<dbReference type="GO" id="GO:0006660">
    <property type="term" value="P:phosphatidylserine catabolic process"/>
    <property type="evidence" value="ECO:0007669"/>
    <property type="project" value="TreeGrafter"/>
</dbReference>
<comment type="caution">
    <text evidence="1">The sequence shown here is derived from an EMBL/GenBank/DDBJ whole genome shotgun (WGS) entry which is preliminary data.</text>
</comment>
<dbReference type="EMBL" id="JANEYF010003863">
    <property type="protein sequence ID" value="KAJ8933422.1"/>
    <property type="molecule type" value="Genomic_DNA"/>
</dbReference>
<dbReference type="GO" id="GO:0004622">
    <property type="term" value="F:phosphatidylcholine lysophospholipase activity"/>
    <property type="evidence" value="ECO:0007669"/>
    <property type="project" value="TreeGrafter"/>
</dbReference>
<name>A0AAV8X4H8_9CUCU</name>
<dbReference type="Gene3D" id="3.40.50.1820">
    <property type="entry name" value="alpha/beta hydrolase"/>
    <property type="match status" value="1"/>
</dbReference>
<protein>
    <recommendedName>
        <fullName evidence="3">2-arachidonoylglycerol hydrolase ABHD12</fullName>
    </recommendedName>
</protein>
<evidence type="ECO:0000313" key="1">
    <source>
        <dbReference type="EMBL" id="KAJ8933422.1"/>
    </source>
</evidence>
<dbReference type="GO" id="GO:0005789">
    <property type="term" value="C:endoplasmic reticulum membrane"/>
    <property type="evidence" value="ECO:0007669"/>
    <property type="project" value="TreeGrafter"/>
</dbReference>
<dbReference type="Proteomes" id="UP001162156">
    <property type="component" value="Unassembled WGS sequence"/>
</dbReference>
<accession>A0AAV8X4H8</accession>
<evidence type="ECO:0008006" key="3">
    <source>
        <dbReference type="Google" id="ProtNLM"/>
    </source>
</evidence>
<dbReference type="PANTHER" id="PTHR12277">
    <property type="entry name" value="ALPHA/BETA HYDROLASE DOMAIN-CONTAINING PROTEIN"/>
    <property type="match status" value="1"/>
</dbReference>
<dbReference type="SUPFAM" id="SSF53474">
    <property type="entry name" value="alpha/beta-Hydrolases"/>
    <property type="match status" value="1"/>
</dbReference>
<gene>
    <name evidence="1" type="ORF">NQ314_014021</name>
</gene>
<reference evidence="1" key="1">
    <citation type="journal article" date="2023" name="Insect Mol. Biol.">
        <title>Genome sequencing provides insights into the evolution of gene families encoding plant cell wall-degrading enzymes in longhorned beetles.</title>
        <authorList>
            <person name="Shin N.R."/>
            <person name="Okamura Y."/>
            <person name="Kirsch R."/>
            <person name="Pauchet Y."/>
        </authorList>
    </citation>
    <scope>NUCLEOTIDE SEQUENCE</scope>
    <source>
        <strain evidence="1">RBIC_L_NR</strain>
    </source>
</reference>
<keyword evidence="2" id="KW-1185">Reference proteome</keyword>
<dbReference type="GO" id="GO:0052651">
    <property type="term" value="P:monoacylglycerol catabolic process"/>
    <property type="evidence" value="ECO:0007669"/>
    <property type="project" value="TreeGrafter"/>
</dbReference>
<dbReference type="GO" id="GO:0047372">
    <property type="term" value="F:monoacylglycerol lipase activity"/>
    <property type="evidence" value="ECO:0007669"/>
    <property type="project" value="TreeGrafter"/>
</dbReference>
<organism evidence="1 2">
    <name type="scientific">Rhamnusium bicolor</name>
    <dbReference type="NCBI Taxonomy" id="1586634"/>
    <lineage>
        <taxon>Eukaryota</taxon>
        <taxon>Metazoa</taxon>
        <taxon>Ecdysozoa</taxon>
        <taxon>Arthropoda</taxon>
        <taxon>Hexapoda</taxon>
        <taxon>Insecta</taxon>
        <taxon>Pterygota</taxon>
        <taxon>Neoptera</taxon>
        <taxon>Endopterygota</taxon>
        <taxon>Coleoptera</taxon>
        <taxon>Polyphaga</taxon>
        <taxon>Cucujiformia</taxon>
        <taxon>Chrysomeloidea</taxon>
        <taxon>Cerambycidae</taxon>
        <taxon>Lepturinae</taxon>
        <taxon>Rhagiini</taxon>
        <taxon>Rhamnusium</taxon>
    </lineage>
</organism>
<dbReference type="PANTHER" id="PTHR12277:SF194">
    <property type="entry name" value="FI04476P"/>
    <property type="match status" value="1"/>
</dbReference>
<evidence type="ECO:0000313" key="2">
    <source>
        <dbReference type="Proteomes" id="UP001162156"/>
    </source>
</evidence>
<dbReference type="InterPro" id="IPR029058">
    <property type="entry name" value="AB_hydrolase_fold"/>
</dbReference>